<keyword evidence="8" id="KW-1185">Reference proteome</keyword>
<dbReference type="GO" id="GO:0006352">
    <property type="term" value="P:DNA-templated transcription initiation"/>
    <property type="evidence" value="ECO:0007669"/>
    <property type="project" value="InterPro"/>
</dbReference>
<dbReference type="GO" id="GO:0016987">
    <property type="term" value="F:sigma factor activity"/>
    <property type="evidence" value="ECO:0007669"/>
    <property type="project" value="UniProtKB-KW"/>
</dbReference>
<evidence type="ECO:0000256" key="2">
    <source>
        <dbReference type="ARBA" id="ARBA00023015"/>
    </source>
</evidence>
<dbReference type="NCBIfam" id="TIGR02985">
    <property type="entry name" value="Sig70_bacteroi1"/>
    <property type="match status" value="1"/>
</dbReference>
<evidence type="ECO:0000313" key="7">
    <source>
        <dbReference type="EMBL" id="AUP79963.1"/>
    </source>
</evidence>
<evidence type="ECO:0000256" key="3">
    <source>
        <dbReference type="ARBA" id="ARBA00023082"/>
    </source>
</evidence>
<dbReference type="NCBIfam" id="TIGR02937">
    <property type="entry name" value="sigma70-ECF"/>
    <property type="match status" value="1"/>
</dbReference>
<dbReference type="Pfam" id="PF04542">
    <property type="entry name" value="Sigma70_r2"/>
    <property type="match status" value="1"/>
</dbReference>
<dbReference type="GO" id="GO:0003677">
    <property type="term" value="F:DNA binding"/>
    <property type="evidence" value="ECO:0007669"/>
    <property type="project" value="InterPro"/>
</dbReference>
<dbReference type="Proteomes" id="UP000235826">
    <property type="component" value="Chromosome"/>
</dbReference>
<dbReference type="InterPro" id="IPR013249">
    <property type="entry name" value="RNA_pol_sigma70_r4_t2"/>
</dbReference>
<dbReference type="Gene3D" id="1.10.1740.10">
    <property type="match status" value="1"/>
</dbReference>
<dbReference type="InterPro" id="IPR014327">
    <property type="entry name" value="RNA_pol_sigma70_bacteroid"/>
</dbReference>
<dbReference type="PANTHER" id="PTHR43133:SF46">
    <property type="entry name" value="RNA POLYMERASE SIGMA-70 FACTOR ECF SUBFAMILY"/>
    <property type="match status" value="1"/>
</dbReference>
<organism evidence="7 8">
    <name type="scientific">Flavivirga eckloniae</name>
    <dbReference type="NCBI Taxonomy" id="1803846"/>
    <lineage>
        <taxon>Bacteria</taxon>
        <taxon>Pseudomonadati</taxon>
        <taxon>Bacteroidota</taxon>
        <taxon>Flavobacteriia</taxon>
        <taxon>Flavobacteriales</taxon>
        <taxon>Flavobacteriaceae</taxon>
        <taxon>Flavivirga</taxon>
    </lineage>
</organism>
<feature type="domain" description="RNA polymerase sigma-70 region 2" evidence="5">
    <location>
        <begin position="34"/>
        <end position="100"/>
    </location>
</feature>
<dbReference type="Pfam" id="PF08281">
    <property type="entry name" value="Sigma70_r4_2"/>
    <property type="match status" value="1"/>
</dbReference>
<keyword evidence="2" id="KW-0805">Transcription regulation</keyword>
<dbReference type="InterPro" id="IPR039425">
    <property type="entry name" value="RNA_pol_sigma-70-like"/>
</dbReference>
<evidence type="ECO:0000313" key="8">
    <source>
        <dbReference type="Proteomes" id="UP000235826"/>
    </source>
</evidence>
<accession>A0A2K9PSB3</accession>
<dbReference type="SUPFAM" id="SSF88659">
    <property type="entry name" value="Sigma3 and sigma4 domains of RNA polymerase sigma factors"/>
    <property type="match status" value="1"/>
</dbReference>
<evidence type="ECO:0000256" key="1">
    <source>
        <dbReference type="ARBA" id="ARBA00010641"/>
    </source>
</evidence>
<sequence length="204" mass="24251">MQRNPVILKNLSYTNEALIDAFKNGDKEVYKYIYLTYYQDLCVYIKGYTNDKQAAEDIVQNVLLKLWENRDEIQIHSSFKGFLYKSVYYSFMDLYRKKKRINEKLESLRYNILNELIEDDNELKEKRLLALRKAIEELPTKCKEIFVLSKFEGLKYKEIADALGISINTVENQVGKAFKILRKKMFENKYLNLFINFFAGGKRV</sequence>
<evidence type="ECO:0000259" key="5">
    <source>
        <dbReference type="Pfam" id="PF04542"/>
    </source>
</evidence>
<keyword evidence="4" id="KW-0804">Transcription</keyword>
<dbReference type="SUPFAM" id="SSF88946">
    <property type="entry name" value="Sigma2 domain of RNA polymerase sigma factors"/>
    <property type="match status" value="1"/>
</dbReference>
<keyword evidence="3" id="KW-0731">Sigma factor</keyword>
<dbReference type="InterPro" id="IPR014284">
    <property type="entry name" value="RNA_pol_sigma-70_dom"/>
</dbReference>
<evidence type="ECO:0000259" key="6">
    <source>
        <dbReference type="Pfam" id="PF08281"/>
    </source>
</evidence>
<dbReference type="PANTHER" id="PTHR43133">
    <property type="entry name" value="RNA POLYMERASE ECF-TYPE SIGMA FACTO"/>
    <property type="match status" value="1"/>
</dbReference>
<gene>
    <name evidence="7" type="ORF">C1H87_15135</name>
</gene>
<dbReference type="InterPro" id="IPR007627">
    <property type="entry name" value="RNA_pol_sigma70_r2"/>
</dbReference>
<dbReference type="Gene3D" id="1.10.10.10">
    <property type="entry name" value="Winged helix-like DNA-binding domain superfamily/Winged helix DNA-binding domain"/>
    <property type="match status" value="1"/>
</dbReference>
<dbReference type="AlphaFoldDB" id="A0A2K9PSB3"/>
<dbReference type="InterPro" id="IPR013325">
    <property type="entry name" value="RNA_pol_sigma_r2"/>
</dbReference>
<dbReference type="KEGG" id="fek:C1H87_15135"/>
<feature type="domain" description="RNA polymerase sigma factor 70 region 4 type 2" evidence="6">
    <location>
        <begin position="129"/>
        <end position="179"/>
    </location>
</feature>
<name>A0A2K9PSB3_9FLAO</name>
<dbReference type="CDD" id="cd06171">
    <property type="entry name" value="Sigma70_r4"/>
    <property type="match status" value="1"/>
</dbReference>
<dbReference type="EMBL" id="CP025791">
    <property type="protein sequence ID" value="AUP79963.1"/>
    <property type="molecule type" value="Genomic_DNA"/>
</dbReference>
<dbReference type="InterPro" id="IPR036388">
    <property type="entry name" value="WH-like_DNA-bd_sf"/>
</dbReference>
<proteinExistence type="inferred from homology"/>
<evidence type="ECO:0000256" key="4">
    <source>
        <dbReference type="ARBA" id="ARBA00023163"/>
    </source>
</evidence>
<comment type="similarity">
    <text evidence="1">Belongs to the sigma-70 factor family. ECF subfamily.</text>
</comment>
<protein>
    <submittedName>
        <fullName evidence="7">RNA polymerase sigma-70 factor</fullName>
    </submittedName>
</protein>
<reference evidence="7 8" key="1">
    <citation type="submission" date="2018-01" db="EMBL/GenBank/DDBJ databases">
        <title>Complete genome sequence of Flavivirga eckloniae ECD14 isolated from seaweed Ecklonia cava.</title>
        <authorList>
            <person name="Lee J.H."/>
            <person name="Baik K.S."/>
            <person name="Seong C.N."/>
        </authorList>
    </citation>
    <scope>NUCLEOTIDE SEQUENCE [LARGE SCALE GENOMIC DNA]</scope>
    <source>
        <strain evidence="7 8">ECD14</strain>
    </source>
</reference>
<dbReference type="InterPro" id="IPR013324">
    <property type="entry name" value="RNA_pol_sigma_r3/r4-like"/>
</dbReference>